<evidence type="ECO:0000256" key="3">
    <source>
        <dbReference type="ARBA" id="ARBA00022448"/>
    </source>
</evidence>
<dbReference type="PRINTS" id="PR00783">
    <property type="entry name" value="MINTRINSICP"/>
</dbReference>
<protein>
    <submittedName>
        <fullName evidence="10">Glycerol uptake</fullName>
    </submittedName>
</protein>
<feature type="transmembrane region" description="Helical" evidence="9">
    <location>
        <begin position="72"/>
        <end position="94"/>
    </location>
</feature>
<dbReference type="Pfam" id="PF00230">
    <property type="entry name" value="MIP"/>
    <property type="match status" value="1"/>
</dbReference>
<keyword evidence="11" id="KW-1185">Reference proteome</keyword>
<dbReference type="HOGENOM" id="CLU_020019_6_1_1"/>
<proteinExistence type="inferred from homology"/>
<feature type="transmembrane region" description="Helical" evidence="9">
    <location>
        <begin position="254"/>
        <end position="274"/>
    </location>
</feature>
<dbReference type="PANTHER" id="PTHR43829:SF14">
    <property type="entry name" value="AQUAPORIN 3"/>
    <property type="match status" value="1"/>
</dbReference>
<evidence type="ECO:0000256" key="5">
    <source>
        <dbReference type="ARBA" id="ARBA00022737"/>
    </source>
</evidence>
<dbReference type="Gene3D" id="1.20.1080.10">
    <property type="entry name" value="Glycerol uptake facilitator protein"/>
    <property type="match status" value="1"/>
</dbReference>
<organism evidence="10 11">
    <name type="scientific">Moniliophthora roreri (strain MCA 2997)</name>
    <name type="common">Cocoa frosty pod rot fungus</name>
    <name type="synonym">Crinipellis roreri</name>
    <dbReference type="NCBI Taxonomy" id="1381753"/>
    <lineage>
        <taxon>Eukaryota</taxon>
        <taxon>Fungi</taxon>
        <taxon>Dikarya</taxon>
        <taxon>Basidiomycota</taxon>
        <taxon>Agaricomycotina</taxon>
        <taxon>Agaricomycetes</taxon>
        <taxon>Agaricomycetidae</taxon>
        <taxon>Agaricales</taxon>
        <taxon>Marasmiineae</taxon>
        <taxon>Marasmiaceae</taxon>
        <taxon>Moniliophthora</taxon>
    </lineage>
</organism>
<dbReference type="GO" id="GO:0015250">
    <property type="term" value="F:water channel activity"/>
    <property type="evidence" value="ECO:0007669"/>
    <property type="project" value="TreeGrafter"/>
</dbReference>
<keyword evidence="4 8" id="KW-0812">Transmembrane</keyword>
<name>V2X6Q5_MONRO</name>
<evidence type="ECO:0000313" key="10">
    <source>
        <dbReference type="EMBL" id="ESK89447.1"/>
    </source>
</evidence>
<dbReference type="STRING" id="1381753.V2X6Q5"/>
<dbReference type="InterPro" id="IPR022357">
    <property type="entry name" value="MIP_CS"/>
</dbReference>
<dbReference type="OrthoDB" id="3222at2759"/>
<evidence type="ECO:0000256" key="4">
    <source>
        <dbReference type="ARBA" id="ARBA00022692"/>
    </source>
</evidence>
<feature type="transmembrane region" description="Helical" evidence="9">
    <location>
        <begin position="114"/>
        <end position="133"/>
    </location>
</feature>
<dbReference type="Proteomes" id="UP000017559">
    <property type="component" value="Unassembled WGS sequence"/>
</dbReference>
<dbReference type="SUPFAM" id="SSF81338">
    <property type="entry name" value="Aquaporin-like"/>
    <property type="match status" value="1"/>
</dbReference>
<evidence type="ECO:0000256" key="7">
    <source>
        <dbReference type="ARBA" id="ARBA00023136"/>
    </source>
</evidence>
<reference evidence="10 11" key="1">
    <citation type="journal article" date="2014" name="BMC Genomics">
        <title>Genome and secretome analysis of the hemibiotrophic fungal pathogen, Moniliophthora roreri, which causes frosty pod rot disease of cacao: mechanisms of the biotrophic and necrotrophic phases.</title>
        <authorList>
            <person name="Meinhardt L.W."/>
            <person name="Costa G.G.L."/>
            <person name="Thomazella D.P.T."/>
            <person name="Teixeira P.J.P.L."/>
            <person name="Carazzolle M.F."/>
            <person name="Schuster S.C."/>
            <person name="Carlson J.E."/>
            <person name="Guiltinan M.J."/>
            <person name="Mieczkowski P."/>
            <person name="Farmer A."/>
            <person name="Ramaraj T."/>
            <person name="Crozier J."/>
            <person name="Davis R.E."/>
            <person name="Shao J."/>
            <person name="Melnick R.L."/>
            <person name="Pereira G.A.G."/>
            <person name="Bailey B.A."/>
        </authorList>
    </citation>
    <scope>NUCLEOTIDE SEQUENCE [LARGE SCALE GENOMIC DNA]</scope>
    <source>
        <strain evidence="10 11">MCA 2997</strain>
    </source>
</reference>
<dbReference type="InterPro" id="IPR050363">
    <property type="entry name" value="MIP/Aquaporin"/>
</dbReference>
<comment type="caution">
    <text evidence="10">The sequence shown here is derived from an EMBL/GenBank/DDBJ whole genome shotgun (WGS) entry which is preliminary data.</text>
</comment>
<gene>
    <name evidence="10" type="ORF">Moror_16136</name>
</gene>
<keyword evidence="7 9" id="KW-0472">Membrane</keyword>
<keyword evidence="5" id="KW-0677">Repeat</keyword>
<dbReference type="PROSITE" id="PS00221">
    <property type="entry name" value="MIP"/>
    <property type="match status" value="1"/>
</dbReference>
<feature type="transmembrane region" description="Helical" evidence="9">
    <location>
        <begin position="40"/>
        <end position="60"/>
    </location>
</feature>
<dbReference type="EMBL" id="AWSO01000560">
    <property type="protein sequence ID" value="ESK89447.1"/>
    <property type="molecule type" value="Genomic_DNA"/>
</dbReference>
<evidence type="ECO:0000256" key="6">
    <source>
        <dbReference type="ARBA" id="ARBA00022989"/>
    </source>
</evidence>
<evidence type="ECO:0000313" key="11">
    <source>
        <dbReference type="Proteomes" id="UP000017559"/>
    </source>
</evidence>
<evidence type="ECO:0000256" key="1">
    <source>
        <dbReference type="ARBA" id="ARBA00004141"/>
    </source>
</evidence>
<keyword evidence="6 9" id="KW-1133">Transmembrane helix</keyword>
<keyword evidence="3 8" id="KW-0813">Transport</keyword>
<dbReference type="InterPro" id="IPR000425">
    <property type="entry name" value="MIP"/>
</dbReference>
<dbReference type="GO" id="GO:0015254">
    <property type="term" value="F:glycerol channel activity"/>
    <property type="evidence" value="ECO:0007669"/>
    <property type="project" value="TreeGrafter"/>
</dbReference>
<sequence>MLDDIIHLKTVQPPIFTVWERNRHRTVHWFIECFAEFMGVVFYVYAGVGSQCLFILGTILQQQGLSSILQIGIAYACGIIFAIVICASTSGGHFNPAVTITFMVFKGFPPLKGLRYLVSQILGGYIACLLIYVQYRDMIILAEGALAKAGESSLMFTPSGPAGAFGLYAVPGSNLGRVFLNEFVCDTIIALVIFGCLDPTNIFVSTSFIPVVIALVYAVAVWGFSINGLAANTARDVGGRLAALTIWGSQASGGAYAAIAALTNIPATLFGFVLHEMFLADYSRVIPRAQREFMMVHHHHAANNLVQDTGAHDMHSSTGSDDKAEITVLERAERSAA</sequence>
<accession>V2X6Q5</accession>
<evidence type="ECO:0000256" key="2">
    <source>
        <dbReference type="ARBA" id="ARBA00006175"/>
    </source>
</evidence>
<feature type="transmembrane region" description="Helical" evidence="9">
    <location>
        <begin position="209"/>
        <end position="234"/>
    </location>
</feature>
<comment type="subcellular location">
    <subcellularLocation>
        <location evidence="1">Membrane</location>
        <topology evidence="1">Multi-pass membrane protein</topology>
    </subcellularLocation>
</comment>
<evidence type="ECO:0000256" key="8">
    <source>
        <dbReference type="RuleBase" id="RU000477"/>
    </source>
</evidence>
<dbReference type="KEGG" id="mrr:Moror_16136"/>
<feature type="transmembrane region" description="Helical" evidence="9">
    <location>
        <begin position="178"/>
        <end position="197"/>
    </location>
</feature>
<comment type="similarity">
    <text evidence="2 8">Belongs to the MIP/aquaporin (TC 1.A.8) family.</text>
</comment>
<evidence type="ECO:0000256" key="9">
    <source>
        <dbReference type="SAM" id="Phobius"/>
    </source>
</evidence>
<dbReference type="InterPro" id="IPR023271">
    <property type="entry name" value="Aquaporin-like"/>
</dbReference>
<dbReference type="GO" id="GO:0005886">
    <property type="term" value="C:plasma membrane"/>
    <property type="evidence" value="ECO:0007669"/>
    <property type="project" value="TreeGrafter"/>
</dbReference>
<dbReference type="PANTHER" id="PTHR43829">
    <property type="entry name" value="AQUAPORIN OR AQUAGLYCEROPORIN RELATED"/>
    <property type="match status" value="1"/>
</dbReference>
<dbReference type="AlphaFoldDB" id="V2X6Q5"/>